<dbReference type="AlphaFoldDB" id="A0A1Y2CRT8"/>
<accession>A0A1Y2CRT8</accession>
<reference evidence="5 6" key="1">
    <citation type="submission" date="2016-08" db="EMBL/GenBank/DDBJ databases">
        <title>A Parts List for Fungal Cellulosomes Revealed by Comparative Genomics.</title>
        <authorList>
            <consortium name="DOE Joint Genome Institute"/>
            <person name="Haitjema C.H."/>
            <person name="Gilmore S.P."/>
            <person name="Henske J.K."/>
            <person name="Solomon K.V."/>
            <person name="De Groot R."/>
            <person name="Kuo A."/>
            <person name="Mondo S.J."/>
            <person name="Salamov A.A."/>
            <person name="Labutti K."/>
            <person name="Zhao Z."/>
            <person name="Chiniquy J."/>
            <person name="Barry K."/>
            <person name="Brewer H.M."/>
            <person name="Purvine S.O."/>
            <person name="Wright A.T."/>
            <person name="Boxma B."/>
            <person name="Van Alen T."/>
            <person name="Hackstein J.H."/>
            <person name="Baker S.E."/>
            <person name="Grigoriev I.V."/>
            <person name="O'Malley M.A."/>
        </authorList>
    </citation>
    <scope>NUCLEOTIDE SEQUENCE [LARGE SCALE GENOMIC DNA]</scope>
    <source>
        <strain evidence="5 6">G1</strain>
    </source>
</reference>
<keyword evidence="4" id="KW-0812">Transmembrane</keyword>
<dbReference type="InterPro" id="IPR050490">
    <property type="entry name" value="Bact_solute-bd_prot1"/>
</dbReference>
<dbReference type="SUPFAM" id="SSF53850">
    <property type="entry name" value="Periplasmic binding protein-like II"/>
    <property type="match status" value="1"/>
</dbReference>
<dbReference type="InterPro" id="IPR006059">
    <property type="entry name" value="SBP"/>
</dbReference>
<evidence type="ECO:0000256" key="3">
    <source>
        <dbReference type="ARBA" id="ARBA00022729"/>
    </source>
</evidence>
<dbReference type="STRING" id="1754190.A0A1Y2CRT8"/>
<dbReference type="Pfam" id="PF01547">
    <property type="entry name" value="SBP_bac_1"/>
    <property type="match status" value="1"/>
</dbReference>
<comment type="caution">
    <text evidence="5">The sequence shown here is derived from an EMBL/GenBank/DDBJ whole genome shotgun (WGS) entry which is preliminary data.</text>
</comment>
<dbReference type="PANTHER" id="PTHR43649">
    <property type="entry name" value="ARABINOSE-BINDING PROTEIN-RELATED"/>
    <property type="match status" value="1"/>
</dbReference>
<keyword evidence="4" id="KW-0472">Membrane</keyword>
<keyword evidence="2" id="KW-0813">Transport</keyword>
<gene>
    <name evidence="5" type="ORF">LY90DRAFT_649070</name>
</gene>
<dbReference type="OrthoDB" id="2157358at2759"/>
<dbReference type="Gene3D" id="3.40.190.10">
    <property type="entry name" value="Periplasmic binding protein-like II"/>
    <property type="match status" value="2"/>
</dbReference>
<dbReference type="EMBL" id="MCOG01000099">
    <property type="protein sequence ID" value="ORY49722.1"/>
    <property type="molecule type" value="Genomic_DNA"/>
</dbReference>
<feature type="non-terminal residue" evidence="5">
    <location>
        <position position="415"/>
    </location>
</feature>
<protein>
    <submittedName>
        <fullName evidence="5">Periplasmic binding protein-like II</fullName>
    </submittedName>
</protein>
<sequence>MDIKDIKCEKNLLNKLFLIFLLILLSITLIIEFFSNNSKYSIHTKRQHIDEYTKNVDKINNNYIHKRGNNNNENITIKGLFGTSLPGITNATIEKELFEKLLEEWAPENLANYKSITFELTYANTSVQETDYEKILTQLLNGKSSKYDFFMIDCIWTGRYAEHLLNLQGKINSESVKKHNQINLNTCKHENKLKALPLFSDYGILLYRKDLLEKYKKRVPLTWDELENTTLYIIEKEKENGNKELEGFAGQFKSYEGLTCNIYEWIYSYRDNLDTKIDYFNDKFSLTALKKLISFLDKSVISNEALIYDESHSLERWEKGNVLFLRNWPSSIQGTIKSFNITGISFPFGVAKLPGKKKGFSASTLGGWNIGVSKYSKKPFIAAKVVEFLSGEYVQKQRALNFGLLPTIKSLYYGN</sequence>
<evidence type="ECO:0000256" key="2">
    <source>
        <dbReference type="ARBA" id="ARBA00022448"/>
    </source>
</evidence>
<proteinExistence type="inferred from homology"/>
<comment type="similarity">
    <text evidence="1">Belongs to the bacterial solute-binding protein 1 family.</text>
</comment>
<evidence type="ECO:0000313" key="5">
    <source>
        <dbReference type="EMBL" id="ORY49722.1"/>
    </source>
</evidence>
<evidence type="ECO:0000313" key="6">
    <source>
        <dbReference type="Proteomes" id="UP000193920"/>
    </source>
</evidence>
<keyword evidence="4" id="KW-1133">Transmembrane helix</keyword>
<dbReference type="PANTHER" id="PTHR43649:SF34">
    <property type="entry name" value="ABC TRANSPORTER PERIPLASMIC-BINDING PROTEIN YCJN-RELATED"/>
    <property type="match status" value="1"/>
</dbReference>
<keyword evidence="6" id="KW-1185">Reference proteome</keyword>
<evidence type="ECO:0000256" key="4">
    <source>
        <dbReference type="SAM" id="Phobius"/>
    </source>
</evidence>
<evidence type="ECO:0000256" key="1">
    <source>
        <dbReference type="ARBA" id="ARBA00008520"/>
    </source>
</evidence>
<organism evidence="5 6">
    <name type="scientific">Neocallimastix californiae</name>
    <dbReference type="NCBI Taxonomy" id="1754190"/>
    <lineage>
        <taxon>Eukaryota</taxon>
        <taxon>Fungi</taxon>
        <taxon>Fungi incertae sedis</taxon>
        <taxon>Chytridiomycota</taxon>
        <taxon>Chytridiomycota incertae sedis</taxon>
        <taxon>Neocallimastigomycetes</taxon>
        <taxon>Neocallimastigales</taxon>
        <taxon>Neocallimastigaceae</taxon>
        <taxon>Neocallimastix</taxon>
    </lineage>
</organism>
<feature type="transmembrane region" description="Helical" evidence="4">
    <location>
        <begin position="12"/>
        <end position="34"/>
    </location>
</feature>
<name>A0A1Y2CRT8_9FUNG</name>
<dbReference type="Proteomes" id="UP000193920">
    <property type="component" value="Unassembled WGS sequence"/>
</dbReference>
<keyword evidence="3" id="KW-0732">Signal</keyword>